<keyword evidence="4" id="KW-0479">Metal-binding</keyword>
<dbReference type="Proteomes" id="UP000275461">
    <property type="component" value="Unassembled WGS sequence"/>
</dbReference>
<keyword evidence="2" id="KW-1003">Cell membrane</keyword>
<evidence type="ECO:0000256" key="1">
    <source>
        <dbReference type="ARBA" id="ARBA00004141"/>
    </source>
</evidence>
<accession>A0A498C8J7</accession>
<feature type="transmembrane region" description="Helical" evidence="12">
    <location>
        <begin position="135"/>
        <end position="155"/>
    </location>
</feature>
<evidence type="ECO:0000256" key="5">
    <source>
        <dbReference type="ARBA" id="ARBA00022989"/>
    </source>
</evidence>
<dbReference type="OrthoDB" id="1447144at2"/>
<dbReference type="GO" id="GO:0006784">
    <property type="term" value="P:heme A biosynthetic process"/>
    <property type="evidence" value="ECO:0007669"/>
    <property type="project" value="InterPro"/>
</dbReference>
<proteinExistence type="predicted"/>
<dbReference type="GO" id="GO:0046872">
    <property type="term" value="F:metal ion binding"/>
    <property type="evidence" value="ECO:0007669"/>
    <property type="project" value="UniProtKB-KW"/>
</dbReference>
<evidence type="ECO:0000256" key="12">
    <source>
        <dbReference type="SAM" id="Phobius"/>
    </source>
</evidence>
<evidence type="ECO:0000313" key="14">
    <source>
        <dbReference type="Proteomes" id="UP000275461"/>
    </source>
</evidence>
<protein>
    <submittedName>
        <fullName evidence="13">Cytochrome c oxidase assembly protein subunit 15</fullName>
    </submittedName>
</protein>
<reference evidence="13 14" key="1">
    <citation type="submission" date="2018-10" db="EMBL/GenBank/DDBJ databases">
        <title>Genomic Encyclopedia of Type Strains, Phase IV (KMG-IV): sequencing the most valuable type-strain genomes for metagenomic binning, comparative biology and taxonomic classification.</title>
        <authorList>
            <person name="Goeker M."/>
        </authorList>
    </citation>
    <scope>NUCLEOTIDE SEQUENCE [LARGE SCALE GENOMIC DNA]</scope>
    <source>
        <strain evidence="13 14">DSM 12769</strain>
    </source>
</reference>
<name>A0A498C8J7_9GAMM</name>
<dbReference type="PANTHER" id="PTHR35457">
    <property type="entry name" value="HEME A SYNTHASE"/>
    <property type="match status" value="1"/>
</dbReference>
<keyword evidence="10" id="KW-1015">Disulfide bond</keyword>
<feature type="transmembrane region" description="Helical" evidence="12">
    <location>
        <begin position="249"/>
        <end position="270"/>
    </location>
</feature>
<keyword evidence="8" id="KW-0350">Heme biosynthesis</keyword>
<dbReference type="GO" id="GO:0016491">
    <property type="term" value="F:oxidoreductase activity"/>
    <property type="evidence" value="ECO:0007669"/>
    <property type="project" value="UniProtKB-KW"/>
</dbReference>
<feature type="transmembrane region" description="Helical" evidence="12">
    <location>
        <begin position="282"/>
        <end position="302"/>
    </location>
</feature>
<comment type="subcellular location">
    <subcellularLocation>
        <location evidence="1">Membrane</location>
        <topology evidence="1">Multi-pass membrane protein</topology>
    </subcellularLocation>
</comment>
<evidence type="ECO:0000256" key="2">
    <source>
        <dbReference type="ARBA" id="ARBA00022475"/>
    </source>
</evidence>
<sequence>MGRTRFQRLALLLTVWTFMVVVVGATVRLMDAGLGCPDWPGCYGLLTVPQSEQAIAQANLAFPERPVEVAKGWWEMGHRYVAGLLGLMILALAILAWRRRHDPEQPVALPVALLFVVLFQSVLGAWTVTWQLKPIVVVAHLLGGMTVLAMLWWTWLRSRRVGMSLRVPEVSGTMRAAGVLVLVAVAAQIALGGWVSANYAALACTDFPTCNGAWWPRADFGEAFVLWRGLGVNYEFGILDNPARVAIQLAHRIGAVVVVGLVAAFAIGLLRASDHPGLRRGAGWMLALVGVQFIIGAANVLLSLPLWLAAAHTAGAALLLLATVNVIHLLFAPAARRASAGAWARSPVTPGSGTLQQPSG</sequence>
<dbReference type="GO" id="GO:0016020">
    <property type="term" value="C:membrane"/>
    <property type="evidence" value="ECO:0007669"/>
    <property type="project" value="UniProtKB-SubCell"/>
</dbReference>
<dbReference type="Pfam" id="PF02628">
    <property type="entry name" value="COX15-CtaA"/>
    <property type="match status" value="1"/>
</dbReference>
<evidence type="ECO:0000256" key="11">
    <source>
        <dbReference type="ARBA" id="ARBA00023444"/>
    </source>
</evidence>
<comment type="caution">
    <text evidence="13">The sequence shown here is derived from an EMBL/GenBank/DDBJ whole genome shotgun (WGS) entry which is preliminary data.</text>
</comment>
<keyword evidence="5 12" id="KW-1133">Transmembrane helix</keyword>
<dbReference type="AlphaFoldDB" id="A0A498C8J7"/>
<evidence type="ECO:0000313" key="13">
    <source>
        <dbReference type="EMBL" id="RLK51457.1"/>
    </source>
</evidence>
<dbReference type="InterPro" id="IPR003780">
    <property type="entry name" value="COX15/CtaA_fam"/>
</dbReference>
<feature type="transmembrane region" description="Helical" evidence="12">
    <location>
        <begin position="308"/>
        <end position="331"/>
    </location>
</feature>
<feature type="transmembrane region" description="Helical" evidence="12">
    <location>
        <begin position="80"/>
        <end position="97"/>
    </location>
</feature>
<keyword evidence="14" id="KW-1185">Reference proteome</keyword>
<feature type="transmembrane region" description="Helical" evidence="12">
    <location>
        <begin position="176"/>
        <end position="197"/>
    </location>
</feature>
<feature type="transmembrane region" description="Helical" evidence="12">
    <location>
        <begin position="109"/>
        <end position="129"/>
    </location>
</feature>
<evidence type="ECO:0000256" key="3">
    <source>
        <dbReference type="ARBA" id="ARBA00022692"/>
    </source>
</evidence>
<evidence type="ECO:0000256" key="9">
    <source>
        <dbReference type="ARBA" id="ARBA00023136"/>
    </source>
</evidence>
<dbReference type="InterPro" id="IPR050450">
    <property type="entry name" value="COX15/CtaA_HemeA_synthase"/>
</dbReference>
<dbReference type="PANTHER" id="PTHR35457:SF1">
    <property type="entry name" value="HEME A SYNTHASE"/>
    <property type="match status" value="1"/>
</dbReference>
<evidence type="ECO:0000256" key="4">
    <source>
        <dbReference type="ARBA" id="ARBA00022723"/>
    </source>
</evidence>
<evidence type="ECO:0000256" key="7">
    <source>
        <dbReference type="ARBA" id="ARBA00023004"/>
    </source>
</evidence>
<dbReference type="EMBL" id="RCDA01000001">
    <property type="protein sequence ID" value="RLK51457.1"/>
    <property type="molecule type" value="Genomic_DNA"/>
</dbReference>
<evidence type="ECO:0000256" key="10">
    <source>
        <dbReference type="ARBA" id="ARBA00023157"/>
    </source>
</evidence>
<dbReference type="RefSeq" id="WP_121441869.1">
    <property type="nucleotide sequence ID" value="NZ_RCDA01000001.1"/>
</dbReference>
<keyword evidence="9 12" id="KW-0472">Membrane</keyword>
<evidence type="ECO:0000256" key="6">
    <source>
        <dbReference type="ARBA" id="ARBA00023002"/>
    </source>
</evidence>
<organism evidence="13 14">
    <name type="scientific">Alkalispirillum mobile</name>
    <dbReference type="NCBI Taxonomy" id="85925"/>
    <lineage>
        <taxon>Bacteria</taxon>
        <taxon>Pseudomonadati</taxon>
        <taxon>Pseudomonadota</taxon>
        <taxon>Gammaproteobacteria</taxon>
        <taxon>Chromatiales</taxon>
        <taxon>Ectothiorhodospiraceae</taxon>
        <taxon>Alkalispirillum</taxon>
    </lineage>
</organism>
<keyword evidence="7" id="KW-0408">Iron</keyword>
<gene>
    <name evidence="13" type="ORF">DFR31_1398</name>
</gene>
<evidence type="ECO:0000256" key="8">
    <source>
        <dbReference type="ARBA" id="ARBA00023133"/>
    </source>
</evidence>
<keyword evidence="3 12" id="KW-0812">Transmembrane</keyword>
<comment type="pathway">
    <text evidence="11">Porphyrin-containing compound metabolism.</text>
</comment>
<keyword evidence="6" id="KW-0560">Oxidoreductase</keyword>